<dbReference type="Pfam" id="PF02470">
    <property type="entry name" value="MlaD"/>
    <property type="match status" value="1"/>
</dbReference>
<gene>
    <name evidence="4" type="ORF">ACHIPZ_22185</name>
</gene>
<proteinExistence type="predicted"/>
<dbReference type="PANTHER" id="PTHR33371">
    <property type="entry name" value="INTERMEMBRANE PHOSPHOLIPID TRANSPORT SYSTEM BINDING PROTEIN MLAD-RELATED"/>
    <property type="match status" value="1"/>
</dbReference>
<feature type="domain" description="Mce/MlaD" evidence="2">
    <location>
        <begin position="44"/>
        <end position="122"/>
    </location>
</feature>
<keyword evidence="1" id="KW-0812">Transmembrane</keyword>
<sequence>MIIDPSGRGPSLLRLTVTGICAMLVAALVLYLLMLRYTGFFTDKVDVTAEMTNTGDGLPALADVKFRGIIVGAVSSVDIVDRGASQRVGIAIEPDYAERMPTDVTARIIPSNIFGVTAIELVANGSDTTGLQDGATVAQDTSRGTTQLQTTLTTLRSVLMEMQPEKLGRVLGTLADALDSNARVPGSTIERLDTWLTTIDAAIPDLGTMLGDFGKATAGLEESAPELIDVLGTSVRSAATLVERRTSLIALLAGSEATLDTVNALFARSPDAGKELVVGTDQLFGTIAEDPDAISETAANLNTALARLATVFNWGPKRQMVWSVDLTLTPFQQYTAKDCPRYAELGGPRCGGSTVPTVAPPQQYPNSLLPKRLDSAGPILPVIPGLTGPAAVHELTGRIPTLTELLLLVPSLTGGSVQPPAEGTN</sequence>
<dbReference type="EMBL" id="JBIMSO010000067">
    <property type="protein sequence ID" value="MFH5210892.1"/>
    <property type="molecule type" value="Genomic_DNA"/>
</dbReference>
<evidence type="ECO:0000256" key="1">
    <source>
        <dbReference type="SAM" id="Phobius"/>
    </source>
</evidence>
<keyword evidence="1" id="KW-1133">Transmembrane helix</keyword>
<reference evidence="4 5" key="1">
    <citation type="submission" date="2024-10" db="EMBL/GenBank/DDBJ databases">
        <authorList>
            <person name="Riesco R."/>
        </authorList>
    </citation>
    <scope>NUCLEOTIDE SEQUENCE [LARGE SCALE GENOMIC DNA]</scope>
    <source>
        <strain evidence="4 5">NCIMB 15449</strain>
    </source>
</reference>
<dbReference type="InterPro" id="IPR003399">
    <property type="entry name" value="Mce/MlaD"/>
</dbReference>
<evidence type="ECO:0000259" key="2">
    <source>
        <dbReference type="Pfam" id="PF02470"/>
    </source>
</evidence>
<evidence type="ECO:0000313" key="5">
    <source>
        <dbReference type="Proteomes" id="UP001609175"/>
    </source>
</evidence>
<dbReference type="Proteomes" id="UP001609175">
    <property type="component" value="Unassembled WGS sequence"/>
</dbReference>
<name>A0ABW7JTI6_9NOCA</name>
<dbReference type="PANTHER" id="PTHR33371:SF19">
    <property type="entry name" value="MCE-FAMILY PROTEIN MCE4A"/>
    <property type="match status" value="1"/>
</dbReference>
<keyword evidence="1" id="KW-0472">Membrane</keyword>
<comment type="caution">
    <text evidence="4">The sequence shown here is derived from an EMBL/GenBank/DDBJ whole genome shotgun (WGS) entry which is preliminary data.</text>
</comment>
<evidence type="ECO:0000313" key="4">
    <source>
        <dbReference type="EMBL" id="MFH5210892.1"/>
    </source>
</evidence>
<dbReference type="InterPro" id="IPR024516">
    <property type="entry name" value="Mce_C"/>
</dbReference>
<protein>
    <submittedName>
        <fullName evidence="4">MlaD family protein</fullName>
    </submittedName>
</protein>
<dbReference type="InterPro" id="IPR052336">
    <property type="entry name" value="MlaD_Phospholipid_Transporter"/>
</dbReference>
<accession>A0ABW7JTI6</accession>
<feature type="transmembrane region" description="Helical" evidence="1">
    <location>
        <begin position="12"/>
        <end position="34"/>
    </location>
</feature>
<dbReference type="Pfam" id="PF11887">
    <property type="entry name" value="Mce4_CUP1"/>
    <property type="match status" value="1"/>
</dbReference>
<evidence type="ECO:0000259" key="3">
    <source>
        <dbReference type="Pfam" id="PF11887"/>
    </source>
</evidence>
<dbReference type="RefSeq" id="WP_395116973.1">
    <property type="nucleotide sequence ID" value="NZ_JBIMSO010000067.1"/>
</dbReference>
<feature type="domain" description="Mammalian cell entry C-terminal" evidence="3">
    <location>
        <begin position="130"/>
        <end position="348"/>
    </location>
</feature>
<organism evidence="4 5">
    <name type="scientific">Antrihabitans spumae</name>
    <dbReference type="NCBI Taxonomy" id="3373370"/>
    <lineage>
        <taxon>Bacteria</taxon>
        <taxon>Bacillati</taxon>
        <taxon>Actinomycetota</taxon>
        <taxon>Actinomycetes</taxon>
        <taxon>Mycobacteriales</taxon>
        <taxon>Nocardiaceae</taxon>
        <taxon>Antrihabitans</taxon>
    </lineage>
</organism>